<dbReference type="Pfam" id="PF00497">
    <property type="entry name" value="SBP_bac_3"/>
    <property type="match status" value="1"/>
</dbReference>
<comment type="caution">
    <text evidence="5">The sequence shown here is derived from an EMBL/GenBank/DDBJ whole genome shotgun (WGS) entry which is preliminary data.</text>
</comment>
<keyword evidence="6" id="KW-1185">Reference proteome</keyword>
<reference evidence="6" key="1">
    <citation type="submission" date="2018-08" db="EMBL/GenBank/DDBJ databases">
        <title>Thalassotalea euphylliae genome.</title>
        <authorList>
            <person name="Summers S."/>
            <person name="Rice S.A."/>
            <person name="Freckelton M.L."/>
            <person name="Nedved B.T."/>
            <person name="Hadfield M.G."/>
        </authorList>
    </citation>
    <scope>NUCLEOTIDE SEQUENCE [LARGE SCALE GENOMIC DNA]</scope>
    <source>
        <strain evidence="6">H3</strain>
    </source>
</reference>
<dbReference type="PANTHER" id="PTHR35936:SF25">
    <property type="entry name" value="ABC TRANSPORTER SUBSTRATE-BINDING PROTEIN"/>
    <property type="match status" value="1"/>
</dbReference>
<proteinExistence type="inferred from homology"/>
<dbReference type="EMBL" id="QUOT01000001">
    <property type="protein sequence ID" value="REL29370.1"/>
    <property type="molecule type" value="Genomic_DNA"/>
</dbReference>
<accession>A0A3E0TY39</accession>
<evidence type="ECO:0000256" key="1">
    <source>
        <dbReference type="ARBA" id="ARBA00010333"/>
    </source>
</evidence>
<feature type="signal peptide" evidence="3">
    <location>
        <begin position="1"/>
        <end position="18"/>
    </location>
</feature>
<feature type="chain" id="PRO_5017667398" description="Solute-binding protein family 3/N-terminal domain-containing protein" evidence="3">
    <location>
        <begin position="19"/>
        <end position="289"/>
    </location>
</feature>
<organism evidence="5 6">
    <name type="scientific">Thalassotalea euphylliae</name>
    <dbReference type="NCBI Taxonomy" id="1655234"/>
    <lineage>
        <taxon>Bacteria</taxon>
        <taxon>Pseudomonadati</taxon>
        <taxon>Pseudomonadota</taxon>
        <taxon>Gammaproteobacteria</taxon>
        <taxon>Alteromonadales</taxon>
        <taxon>Colwelliaceae</taxon>
        <taxon>Thalassotalea</taxon>
    </lineage>
</organism>
<dbReference type="AlphaFoldDB" id="A0A3E0TY39"/>
<evidence type="ECO:0000256" key="3">
    <source>
        <dbReference type="SAM" id="SignalP"/>
    </source>
</evidence>
<gene>
    <name evidence="5" type="ORF">DXX94_00755</name>
</gene>
<comment type="similarity">
    <text evidence="1">Belongs to the bacterial solute-binding protein 3 family.</text>
</comment>
<dbReference type="Gene3D" id="3.40.190.10">
    <property type="entry name" value="Periplasmic binding protein-like II"/>
    <property type="match status" value="3"/>
</dbReference>
<dbReference type="RefSeq" id="WP_116013227.1">
    <property type="nucleotide sequence ID" value="NZ_QUOT01000001.1"/>
</dbReference>
<feature type="domain" description="Solute-binding protein family 3/N-terminal" evidence="4">
    <location>
        <begin position="26"/>
        <end position="284"/>
    </location>
</feature>
<dbReference type="PANTHER" id="PTHR35936">
    <property type="entry name" value="MEMBRANE-BOUND LYTIC MUREIN TRANSGLYCOSYLASE F"/>
    <property type="match status" value="1"/>
</dbReference>
<evidence type="ECO:0000259" key="4">
    <source>
        <dbReference type="Pfam" id="PF00497"/>
    </source>
</evidence>
<dbReference type="SUPFAM" id="SSF53850">
    <property type="entry name" value="Periplasmic binding protein-like II"/>
    <property type="match status" value="1"/>
</dbReference>
<dbReference type="Proteomes" id="UP000256899">
    <property type="component" value="Unassembled WGS sequence"/>
</dbReference>
<keyword evidence="2 3" id="KW-0732">Signal</keyword>
<sequence>MLRFVIWLALVTSFYSTAALCATLVIASDDAPPHMIAKTNSGIDLDIVTQVLKNLGHSVSYTYAPLHRTKKMVISGDADVVVPTFYQEDNDKLYFSAPIIKYKPTIFTRLADKLSIHKLSDIASLSLLPTKTQIDSLAPNEEPSRSEASQQQAQSLHSATNNLSVVSFQGATGYFGEAFAQAVESTDYRELHDMSKFPAMLVTHRADIIVLDYYIFYYYLSQAANSEDNIQRAASLNKIQEHYAIPEVNAYAGFRDPQLRDEFNRALASYIANNKHEAVIAKYLDFSQE</sequence>
<dbReference type="InterPro" id="IPR001638">
    <property type="entry name" value="Solute-binding_3/MltF_N"/>
</dbReference>
<evidence type="ECO:0000313" key="6">
    <source>
        <dbReference type="Proteomes" id="UP000256899"/>
    </source>
</evidence>
<evidence type="ECO:0000256" key="2">
    <source>
        <dbReference type="ARBA" id="ARBA00022729"/>
    </source>
</evidence>
<evidence type="ECO:0000313" key="5">
    <source>
        <dbReference type="EMBL" id="REL29370.1"/>
    </source>
</evidence>
<name>A0A3E0TY39_9GAMM</name>
<protein>
    <recommendedName>
        <fullName evidence="4">Solute-binding protein family 3/N-terminal domain-containing protein</fullName>
    </recommendedName>
</protein>